<dbReference type="InterPro" id="IPR023335">
    <property type="entry name" value="ATP12_ortho_dom_sf"/>
</dbReference>
<dbReference type="PANTHER" id="PTHR21013">
    <property type="entry name" value="ATP SYNTHASE MITOCHONDRIAL F1 COMPLEX ASSEMBLY FACTOR 2/ATP12 PROTEIN, MITOCHONDRIAL PRECURSOR"/>
    <property type="match status" value="1"/>
</dbReference>
<name>A0A2W5S3F1_CERSP</name>
<dbReference type="InterPro" id="IPR042272">
    <property type="entry name" value="ATP12_ATP_synth-F1-assembly_N"/>
</dbReference>
<organism evidence="4 5">
    <name type="scientific">Cereibacter sphaeroides</name>
    <name type="common">Rhodobacter sphaeroides</name>
    <dbReference type="NCBI Taxonomy" id="1063"/>
    <lineage>
        <taxon>Bacteria</taxon>
        <taxon>Pseudomonadati</taxon>
        <taxon>Pseudomonadota</taxon>
        <taxon>Alphaproteobacteria</taxon>
        <taxon>Rhodobacterales</taxon>
        <taxon>Paracoccaceae</taxon>
        <taxon>Cereibacter</taxon>
    </lineage>
</organism>
<dbReference type="InterPro" id="IPR011419">
    <property type="entry name" value="ATP12_ATP_synth-F1-assembly"/>
</dbReference>
<dbReference type="Gene3D" id="1.10.3580.10">
    <property type="entry name" value="ATP12 ATPase"/>
    <property type="match status" value="1"/>
</dbReference>
<comment type="caution">
    <text evidence="4">The sequence shown here is derived from an EMBL/GenBank/DDBJ whole genome shotgun (WGS) entry which is preliminary data.</text>
</comment>
<keyword evidence="2" id="KW-0809">Transit peptide</keyword>
<dbReference type="SUPFAM" id="SSF160909">
    <property type="entry name" value="ATP12-like"/>
    <property type="match status" value="1"/>
</dbReference>
<dbReference type="AlphaFoldDB" id="A0A2W5S3F1"/>
<protein>
    <submittedName>
        <fullName evidence="4">ATPase</fullName>
    </submittedName>
</protein>
<dbReference type="PANTHER" id="PTHR21013:SF10">
    <property type="entry name" value="ATP SYNTHASE MITOCHONDRIAL F1 COMPLEX ASSEMBLY FACTOR 2"/>
    <property type="match status" value="1"/>
</dbReference>
<evidence type="ECO:0000256" key="1">
    <source>
        <dbReference type="ARBA" id="ARBA00008231"/>
    </source>
</evidence>
<dbReference type="GO" id="GO:0043461">
    <property type="term" value="P:proton-transporting ATP synthase complex assembly"/>
    <property type="evidence" value="ECO:0007669"/>
    <property type="project" value="InterPro"/>
</dbReference>
<proteinExistence type="inferred from homology"/>
<reference evidence="4 5" key="1">
    <citation type="submission" date="2017-08" db="EMBL/GenBank/DDBJ databases">
        <title>Infants hospitalized years apart are colonized by the same room-sourced microbial strains.</title>
        <authorList>
            <person name="Brooks B."/>
            <person name="Olm M.R."/>
            <person name="Firek B.A."/>
            <person name="Baker R."/>
            <person name="Thomas B.C."/>
            <person name="Morowitz M.J."/>
            <person name="Banfield J.F."/>
        </authorList>
    </citation>
    <scope>NUCLEOTIDE SEQUENCE [LARGE SCALE GENOMIC DNA]</scope>
    <source>
        <strain evidence="4">S2_003_000_R2_11</strain>
    </source>
</reference>
<evidence type="ECO:0000256" key="3">
    <source>
        <dbReference type="ARBA" id="ARBA00023186"/>
    </source>
</evidence>
<sequence>MSGWTAKRFWAAAHIDPLGEGFGIRLDNRVVKTPAKSPLVVPTLAMAQAIAQEWDAQIGKVDPETMPVTRAANAAIDKVATQFDEVVELLAAYGDTDLLCYRATGPEELVARQAELWDPLLAWSADSLGAPLIATAGVMHIDQPPESLARLTATVAAMDNFRLTGFHDLVAISGSLVLALAVVGGRLDAAGAWALSRLDETWQAELWGRDEDAEAAEALRLASFVQAERFYRLCESREAPPRRADA</sequence>
<dbReference type="Gene3D" id="3.30.2180.10">
    <property type="entry name" value="ATP12-like"/>
    <property type="match status" value="1"/>
</dbReference>
<evidence type="ECO:0000313" key="4">
    <source>
        <dbReference type="EMBL" id="PZQ96596.1"/>
    </source>
</evidence>
<comment type="similarity">
    <text evidence="1">Belongs to the ATP12 family.</text>
</comment>
<evidence type="ECO:0000313" key="5">
    <source>
        <dbReference type="Proteomes" id="UP000248975"/>
    </source>
</evidence>
<dbReference type="EMBL" id="QFQS01000003">
    <property type="protein sequence ID" value="PZQ96596.1"/>
    <property type="molecule type" value="Genomic_DNA"/>
</dbReference>
<gene>
    <name evidence="4" type="ORF">DI533_13390</name>
</gene>
<accession>A0A2W5S3F1</accession>
<dbReference type="Proteomes" id="UP000248975">
    <property type="component" value="Unassembled WGS sequence"/>
</dbReference>
<keyword evidence="3" id="KW-0143">Chaperone</keyword>
<dbReference type="Pfam" id="PF07542">
    <property type="entry name" value="ATP12"/>
    <property type="match status" value="1"/>
</dbReference>
<evidence type="ECO:0000256" key="2">
    <source>
        <dbReference type="ARBA" id="ARBA00022946"/>
    </source>
</evidence>